<feature type="transmembrane region" description="Helical" evidence="6">
    <location>
        <begin position="213"/>
        <end position="232"/>
    </location>
</feature>
<dbReference type="PANTHER" id="PTHR32322:SF2">
    <property type="entry name" value="EAMA DOMAIN-CONTAINING PROTEIN"/>
    <property type="match status" value="1"/>
</dbReference>
<dbReference type="GO" id="GO:0016020">
    <property type="term" value="C:membrane"/>
    <property type="evidence" value="ECO:0007669"/>
    <property type="project" value="UniProtKB-SubCell"/>
</dbReference>
<dbReference type="InterPro" id="IPR000620">
    <property type="entry name" value="EamA_dom"/>
</dbReference>
<dbReference type="AlphaFoldDB" id="A0A1M4T8C4"/>
<evidence type="ECO:0000313" key="9">
    <source>
        <dbReference type="Proteomes" id="UP000184164"/>
    </source>
</evidence>
<dbReference type="Proteomes" id="UP000184164">
    <property type="component" value="Unassembled WGS sequence"/>
</dbReference>
<protein>
    <submittedName>
        <fullName evidence="8">EamA domain-containing membrane protein RarD</fullName>
    </submittedName>
</protein>
<dbReference type="InterPro" id="IPR050638">
    <property type="entry name" value="AA-Vitamin_Transporters"/>
</dbReference>
<evidence type="ECO:0000256" key="5">
    <source>
        <dbReference type="ARBA" id="ARBA00023136"/>
    </source>
</evidence>
<feature type="transmembrane region" description="Helical" evidence="6">
    <location>
        <begin position="184"/>
        <end position="201"/>
    </location>
</feature>
<evidence type="ECO:0000256" key="6">
    <source>
        <dbReference type="SAM" id="Phobius"/>
    </source>
</evidence>
<keyword evidence="4 6" id="KW-1133">Transmembrane helix</keyword>
<dbReference type="Pfam" id="PF00892">
    <property type="entry name" value="EamA"/>
    <property type="match status" value="2"/>
</dbReference>
<comment type="subcellular location">
    <subcellularLocation>
        <location evidence="1">Membrane</location>
        <topology evidence="1">Multi-pass membrane protein</topology>
    </subcellularLocation>
</comment>
<reference evidence="8 9" key="1">
    <citation type="submission" date="2016-11" db="EMBL/GenBank/DDBJ databases">
        <authorList>
            <person name="Jaros S."/>
            <person name="Januszkiewicz K."/>
            <person name="Wedrychowicz H."/>
        </authorList>
    </citation>
    <scope>NUCLEOTIDE SEQUENCE [LARGE SCALE GENOMIC DNA]</scope>
    <source>
        <strain evidence="8 9">DSM 26910</strain>
    </source>
</reference>
<feature type="transmembrane region" description="Helical" evidence="6">
    <location>
        <begin position="123"/>
        <end position="140"/>
    </location>
</feature>
<gene>
    <name evidence="8" type="ORF">SAMN05444274_101287</name>
</gene>
<evidence type="ECO:0000313" key="8">
    <source>
        <dbReference type="EMBL" id="SHE40711.1"/>
    </source>
</evidence>
<evidence type="ECO:0000256" key="4">
    <source>
        <dbReference type="ARBA" id="ARBA00022989"/>
    </source>
</evidence>
<evidence type="ECO:0000256" key="2">
    <source>
        <dbReference type="ARBA" id="ARBA00007362"/>
    </source>
</evidence>
<feature type="transmembrane region" description="Helical" evidence="6">
    <location>
        <begin position="37"/>
        <end position="55"/>
    </location>
</feature>
<evidence type="ECO:0000256" key="1">
    <source>
        <dbReference type="ARBA" id="ARBA00004141"/>
    </source>
</evidence>
<dbReference type="RefSeq" id="WP_072998242.1">
    <property type="nucleotide sequence ID" value="NZ_FQUM01000001.1"/>
</dbReference>
<accession>A0A1M4T8C4</accession>
<keyword evidence="3 6" id="KW-0812">Transmembrane</keyword>
<evidence type="ECO:0000256" key="3">
    <source>
        <dbReference type="ARBA" id="ARBA00022692"/>
    </source>
</evidence>
<name>A0A1M4T8C4_9BACT</name>
<proteinExistence type="inferred from homology"/>
<evidence type="ECO:0000259" key="7">
    <source>
        <dbReference type="Pfam" id="PF00892"/>
    </source>
</evidence>
<dbReference type="InterPro" id="IPR037185">
    <property type="entry name" value="EmrE-like"/>
</dbReference>
<feature type="transmembrane region" description="Helical" evidence="6">
    <location>
        <begin position="244"/>
        <end position="265"/>
    </location>
</feature>
<feature type="transmembrane region" description="Helical" evidence="6">
    <location>
        <begin position="7"/>
        <end position="25"/>
    </location>
</feature>
<organism evidence="8 9">
    <name type="scientific">Mariniphaga anaerophila</name>
    <dbReference type="NCBI Taxonomy" id="1484053"/>
    <lineage>
        <taxon>Bacteria</taxon>
        <taxon>Pseudomonadati</taxon>
        <taxon>Bacteroidota</taxon>
        <taxon>Bacteroidia</taxon>
        <taxon>Marinilabiliales</taxon>
        <taxon>Prolixibacteraceae</taxon>
        <taxon>Mariniphaga</taxon>
    </lineage>
</organism>
<feature type="domain" description="EamA" evidence="7">
    <location>
        <begin position="155"/>
        <end position="294"/>
    </location>
</feature>
<comment type="similarity">
    <text evidence="2">Belongs to the EamA transporter family.</text>
</comment>
<feature type="transmembrane region" description="Helical" evidence="6">
    <location>
        <begin position="97"/>
        <end position="116"/>
    </location>
</feature>
<feature type="transmembrane region" description="Helical" evidence="6">
    <location>
        <begin position="277"/>
        <end position="294"/>
    </location>
</feature>
<feature type="transmembrane region" description="Helical" evidence="6">
    <location>
        <begin position="67"/>
        <end position="91"/>
    </location>
</feature>
<dbReference type="PANTHER" id="PTHR32322">
    <property type="entry name" value="INNER MEMBRANE TRANSPORTER"/>
    <property type="match status" value="1"/>
</dbReference>
<dbReference type="SUPFAM" id="SSF103481">
    <property type="entry name" value="Multidrug resistance efflux transporter EmrE"/>
    <property type="match status" value="2"/>
</dbReference>
<keyword evidence="9" id="KW-1185">Reference proteome</keyword>
<feature type="domain" description="EamA" evidence="7">
    <location>
        <begin position="6"/>
        <end position="138"/>
    </location>
</feature>
<dbReference type="OrthoDB" id="9805239at2"/>
<dbReference type="EMBL" id="FQUM01000001">
    <property type="protein sequence ID" value="SHE40711.1"/>
    <property type="molecule type" value="Genomic_DNA"/>
</dbReference>
<feature type="transmembrane region" description="Helical" evidence="6">
    <location>
        <begin position="152"/>
        <end position="172"/>
    </location>
</feature>
<sequence>MSNQTKGVIYAAITAFFWGFLAIALKVAVRKVDPHTIVWFRFLVAFVFLLGWQLYKNPSSLKILIKPPWLLIVAAVGLSWNYLGFMLGIHYTTPSNAQLFIQFGPMMLALSGFLIFKERLSKMQLAGFLVALLGFAFFYSDQLRAFFAGKDQYNMGVLLTLSGALAWTVYAVTQKKLVTKYPAPMLNLFLFGFPTLIYLPVVDLEPVFELNWAWWLLLIFLGFNTLIAYSSLAQALRFIEANKVSVILFVNPIITFITMGILTYLSVDWIPHERFSAMTILGASLVIAGAVLVVKKSKKKEVSSPNASPE</sequence>
<keyword evidence="5 6" id="KW-0472">Membrane</keyword>